<dbReference type="PROSITE" id="PS50181">
    <property type="entry name" value="FBOX"/>
    <property type="match status" value="1"/>
</dbReference>
<reference evidence="3 4" key="1">
    <citation type="submission" date="2023-08" db="EMBL/GenBank/DDBJ databases">
        <title>Black Yeasts Isolated from many extreme environments.</title>
        <authorList>
            <person name="Coleine C."/>
            <person name="Stajich J.E."/>
            <person name="Selbmann L."/>
        </authorList>
    </citation>
    <scope>NUCLEOTIDE SEQUENCE [LARGE SCALE GENOMIC DNA]</scope>
    <source>
        <strain evidence="3 4">CCFEE 5910</strain>
    </source>
</reference>
<keyword evidence="4" id="KW-1185">Reference proteome</keyword>
<evidence type="ECO:0000313" key="4">
    <source>
        <dbReference type="Proteomes" id="UP001309876"/>
    </source>
</evidence>
<feature type="domain" description="JmjC" evidence="2">
    <location>
        <begin position="257"/>
        <end position="417"/>
    </location>
</feature>
<dbReference type="Gene3D" id="2.60.120.650">
    <property type="entry name" value="Cupin"/>
    <property type="match status" value="1"/>
</dbReference>
<dbReference type="InterPro" id="IPR041667">
    <property type="entry name" value="Cupin_8"/>
</dbReference>
<dbReference type="Pfam" id="PF13621">
    <property type="entry name" value="Cupin_8"/>
    <property type="match status" value="1"/>
</dbReference>
<dbReference type="Gene3D" id="1.20.1280.50">
    <property type="match status" value="1"/>
</dbReference>
<accession>A0AAN7SU61</accession>
<feature type="domain" description="F-box" evidence="1">
    <location>
        <begin position="64"/>
        <end position="110"/>
    </location>
</feature>
<sequence length="488" mass="55050">MASVIGIHTVKELDDISIDTGSDFLSNGHNPYYDVKEDSLRRHPLGVKPSGNALTADQDLSLSMGILGRIPDSLLLLLLEFLDQDALLALSHTCKGLFAFATHDQLWRELVLRDCGEGFSWRGNWRSSMLKRSLLPKIDCRHLYSDALYRPFHCTHVSLAPFFNNIPKGNHIARLLDLTVDEFGASWSGRPFILTEPVKKWRVFPEWDRQNLLDRYGDVKFRAEAVDWTLHDYVNYMDNNQDESPLYLFDRAFAEKMKLQIGDDGAYQPPACFAEDLFTLLGEHRPDHRWLIIGPERSGSTFHKDPNATSAWNAVIRGSKYWIMFPNSLTPPGVYVSDDQSEVTSPLSIAEWLITFHAEARKIPGCIEGICGPGEVLHVPSGWWHLVVNLEPAIAITQNFVPRSHLSSAINFLKNKPNQVSGFRETVTDPYALFMGRLKDAHPDLYEDAQNKGSSKRKWGDVVAVEDNDGADRAGFSFGFAADSEEED</sequence>
<dbReference type="EMBL" id="JAVRRJ010000009">
    <property type="protein sequence ID" value="KAK5081618.1"/>
    <property type="molecule type" value="Genomic_DNA"/>
</dbReference>
<dbReference type="PROSITE" id="PS51184">
    <property type="entry name" value="JMJC"/>
    <property type="match status" value="1"/>
</dbReference>
<comment type="caution">
    <text evidence="3">The sequence shown here is derived from an EMBL/GenBank/DDBJ whole genome shotgun (WGS) entry which is preliminary data.</text>
</comment>
<gene>
    <name evidence="3" type="ORF">LTR05_007749</name>
</gene>
<dbReference type="GO" id="GO:0000987">
    <property type="term" value="F:cis-regulatory region sequence-specific DNA binding"/>
    <property type="evidence" value="ECO:0007669"/>
    <property type="project" value="TreeGrafter"/>
</dbReference>
<dbReference type="PANTHER" id="PTHR12480">
    <property type="entry name" value="ARGININE DEMETHYLASE AND LYSYL-HYDROXYLASE JMJD"/>
    <property type="match status" value="1"/>
</dbReference>
<protein>
    <submittedName>
        <fullName evidence="3">Uncharacterized protein</fullName>
    </submittedName>
</protein>
<evidence type="ECO:0000259" key="2">
    <source>
        <dbReference type="PROSITE" id="PS51184"/>
    </source>
</evidence>
<evidence type="ECO:0000259" key="1">
    <source>
        <dbReference type="PROSITE" id="PS50181"/>
    </source>
</evidence>
<dbReference type="Pfam" id="PF12937">
    <property type="entry name" value="F-box-like"/>
    <property type="match status" value="1"/>
</dbReference>
<proteinExistence type="predicted"/>
<organism evidence="3 4">
    <name type="scientific">Lithohypha guttulata</name>
    <dbReference type="NCBI Taxonomy" id="1690604"/>
    <lineage>
        <taxon>Eukaryota</taxon>
        <taxon>Fungi</taxon>
        <taxon>Dikarya</taxon>
        <taxon>Ascomycota</taxon>
        <taxon>Pezizomycotina</taxon>
        <taxon>Eurotiomycetes</taxon>
        <taxon>Chaetothyriomycetidae</taxon>
        <taxon>Chaetothyriales</taxon>
        <taxon>Trichomeriaceae</taxon>
        <taxon>Lithohypha</taxon>
    </lineage>
</organism>
<dbReference type="Proteomes" id="UP001309876">
    <property type="component" value="Unassembled WGS sequence"/>
</dbReference>
<dbReference type="InterPro" id="IPR003347">
    <property type="entry name" value="JmjC_dom"/>
</dbReference>
<dbReference type="InterPro" id="IPR001810">
    <property type="entry name" value="F-box_dom"/>
</dbReference>
<evidence type="ECO:0000313" key="3">
    <source>
        <dbReference type="EMBL" id="KAK5081618.1"/>
    </source>
</evidence>
<dbReference type="SUPFAM" id="SSF51197">
    <property type="entry name" value="Clavaminate synthase-like"/>
    <property type="match status" value="1"/>
</dbReference>
<dbReference type="InterPro" id="IPR036047">
    <property type="entry name" value="F-box-like_dom_sf"/>
</dbReference>
<dbReference type="GO" id="GO:0005634">
    <property type="term" value="C:nucleus"/>
    <property type="evidence" value="ECO:0007669"/>
    <property type="project" value="TreeGrafter"/>
</dbReference>
<dbReference type="InterPro" id="IPR050910">
    <property type="entry name" value="JMJD6_ArgDemeth/LysHydrox"/>
</dbReference>
<dbReference type="AlphaFoldDB" id="A0AAN7SU61"/>
<name>A0AAN7SU61_9EURO</name>
<dbReference type="SMART" id="SM00558">
    <property type="entry name" value="JmjC"/>
    <property type="match status" value="1"/>
</dbReference>
<dbReference type="SUPFAM" id="SSF81383">
    <property type="entry name" value="F-box domain"/>
    <property type="match status" value="1"/>
</dbReference>
<dbReference type="PANTHER" id="PTHR12480:SF21">
    <property type="entry name" value="JMJC DOMAIN-CONTAINING PROTEIN 8"/>
    <property type="match status" value="1"/>
</dbReference>